<dbReference type="Proteomes" id="UP000515203">
    <property type="component" value="Unplaced"/>
</dbReference>
<feature type="compositionally biased region" description="Gly residues" evidence="1">
    <location>
        <begin position="40"/>
        <end position="50"/>
    </location>
</feature>
<dbReference type="InParanoid" id="A0A6P3VB59"/>
<feature type="compositionally biased region" description="Basic and acidic residues" evidence="1">
    <location>
        <begin position="162"/>
        <end position="174"/>
    </location>
</feature>
<proteinExistence type="predicted"/>
<protein>
    <submittedName>
        <fullName evidence="3">Uncharacterized protein C10orf95-like</fullName>
    </submittedName>
</protein>
<feature type="compositionally biased region" description="Basic and acidic residues" evidence="1">
    <location>
        <begin position="234"/>
        <end position="243"/>
    </location>
</feature>
<feature type="compositionally biased region" description="Low complexity" evidence="1">
    <location>
        <begin position="16"/>
        <end position="26"/>
    </location>
</feature>
<name>A0A6P3VB59_OCTDE</name>
<feature type="region of interest" description="Disordered" evidence="1">
    <location>
        <begin position="1"/>
        <end position="27"/>
    </location>
</feature>
<dbReference type="RefSeq" id="XP_012370696.1">
    <property type="nucleotide sequence ID" value="XM_012515242.1"/>
</dbReference>
<feature type="compositionally biased region" description="Low complexity" evidence="1">
    <location>
        <begin position="152"/>
        <end position="161"/>
    </location>
</feature>
<evidence type="ECO:0000313" key="3">
    <source>
        <dbReference type="RefSeq" id="XP_012370696.1"/>
    </source>
</evidence>
<dbReference type="GeneID" id="105742489"/>
<sequence>MGSADFKSKKPKPATAGAAGQAGRQGYTFTLKDRNCGGARGCGKLRGGWVQGRPARCGGQSARRERPREEPEARSRGGPACRCRLRCCPPRPCATPRVSAEAPEAQPWGPGPRGPATTGVGLGARVCAGPPTGRRRLRTPPRAGLRGRGDRSSSSAASPRSDGAESRLLEPALEERLGTAARPWAAFLTPEVSLSETVNESGKALEGGPGGKPSPLPGEQRSVSGAAAPSSGRVENDRDRAPS</sequence>
<feature type="region of interest" description="Disordered" evidence="1">
    <location>
        <begin position="192"/>
        <end position="243"/>
    </location>
</feature>
<evidence type="ECO:0000313" key="2">
    <source>
        <dbReference type="Proteomes" id="UP000515203"/>
    </source>
</evidence>
<accession>A0A6P3VB59</accession>
<feature type="region of interest" description="Disordered" evidence="1">
    <location>
        <begin position="40"/>
        <end position="174"/>
    </location>
</feature>
<organism evidence="2 3">
    <name type="scientific">Octodon degus</name>
    <name type="common">Degu</name>
    <name type="synonym">Sciurus degus</name>
    <dbReference type="NCBI Taxonomy" id="10160"/>
    <lineage>
        <taxon>Eukaryota</taxon>
        <taxon>Metazoa</taxon>
        <taxon>Chordata</taxon>
        <taxon>Craniata</taxon>
        <taxon>Vertebrata</taxon>
        <taxon>Euteleostomi</taxon>
        <taxon>Mammalia</taxon>
        <taxon>Eutheria</taxon>
        <taxon>Euarchontoglires</taxon>
        <taxon>Glires</taxon>
        <taxon>Rodentia</taxon>
        <taxon>Hystricomorpha</taxon>
        <taxon>Octodontidae</taxon>
        <taxon>Octodon</taxon>
    </lineage>
</organism>
<dbReference type="AlphaFoldDB" id="A0A6P3VB59"/>
<evidence type="ECO:0000256" key="1">
    <source>
        <dbReference type="SAM" id="MobiDB-lite"/>
    </source>
</evidence>
<keyword evidence="2" id="KW-1185">Reference proteome</keyword>
<reference evidence="3" key="1">
    <citation type="submission" date="2025-08" db="UniProtKB">
        <authorList>
            <consortium name="RefSeq"/>
        </authorList>
    </citation>
    <scope>IDENTIFICATION</scope>
</reference>
<gene>
    <name evidence="3" type="primary">LOC105742489</name>
</gene>
<feature type="compositionally biased region" description="Basic and acidic residues" evidence="1">
    <location>
        <begin position="62"/>
        <end position="75"/>
    </location>
</feature>